<accession>A0A1E5KWN9</accession>
<dbReference type="InterPro" id="IPR027994">
    <property type="entry name" value="WxL_dom"/>
</dbReference>
<feature type="region of interest" description="Disordered" evidence="1">
    <location>
        <begin position="38"/>
        <end position="80"/>
    </location>
</feature>
<dbReference type="OrthoDB" id="2339326at2"/>
<evidence type="ECO:0000313" key="5">
    <source>
        <dbReference type="Proteomes" id="UP000095256"/>
    </source>
</evidence>
<dbReference type="STRING" id="762845.BCR26_13635"/>
<proteinExistence type="predicted"/>
<dbReference type="Pfam" id="PF13731">
    <property type="entry name" value="WxL"/>
    <property type="match status" value="1"/>
</dbReference>
<dbReference type="Proteomes" id="UP000095256">
    <property type="component" value="Unassembled WGS sequence"/>
</dbReference>
<evidence type="ECO:0000256" key="2">
    <source>
        <dbReference type="SAM" id="SignalP"/>
    </source>
</evidence>
<evidence type="ECO:0000256" key="1">
    <source>
        <dbReference type="SAM" id="MobiDB-lite"/>
    </source>
</evidence>
<feature type="compositionally biased region" description="Low complexity" evidence="1">
    <location>
        <begin position="56"/>
        <end position="66"/>
    </location>
</feature>
<gene>
    <name evidence="4" type="ORF">BCR26_13635</name>
</gene>
<organism evidence="4 5">
    <name type="scientific">Enterococcus rivorum</name>
    <dbReference type="NCBI Taxonomy" id="762845"/>
    <lineage>
        <taxon>Bacteria</taxon>
        <taxon>Bacillati</taxon>
        <taxon>Bacillota</taxon>
        <taxon>Bacilli</taxon>
        <taxon>Lactobacillales</taxon>
        <taxon>Enterococcaceae</taxon>
        <taxon>Enterococcus</taxon>
    </lineage>
</organism>
<dbReference type="EMBL" id="MIEK01000024">
    <property type="protein sequence ID" value="OEH82285.1"/>
    <property type="molecule type" value="Genomic_DNA"/>
</dbReference>
<dbReference type="AlphaFoldDB" id="A0A1E5KWN9"/>
<keyword evidence="2" id="KW-0732">Signal</keyword>
<feature type="signal peptide" evidence="2">
    <location>
        <begin position="1"/>
        <end position="26"/>
    </location>
</feature>
<dbReference type="RefSeq" id="WP_069698760.1">
    <property type="nucleotide sequence ID" value="NZ_JAGGMA010000015.1"/>
</dbReference>
<evidence type="ECO:0000313" key="4">
    <source>
        <dbReference type="EMBL" id="OEH82285.1"/>
    </source>
</evidence>
<feature type="chain" id="PRO_5009180518" evidence="2">
    <location>
        <begin position="27"/>
        <end position="245"/>
    </location>
</feature>
<sequence>MKTTQIFALSAVTLLSLGVGTSTAFAVDGGVYDSNGQIKFTPNTDPTKPVDPTDPTDPITPVDPTDPSGPNPGTNGPLSIDYASSFDFGEQQITSVTKTYQAAAQKYTNKDGEEQEGPNFVQVTDNRGLESGWTLTVKQDAQFKSTSGKVLTGAKITLKNGTVVTASDSAKPTGYTPIALTADGSEAKVMTAADKQGAGTYLLSWGTDAATGATSVDLEVPGATTKYAEVYKTTLTWSLTDVPGN</sequence>
<protein>
    <submittedName>
        <fullName evidence="4">Cell surface protein</fullName>
    </submittedName>
</protein>
<reference evidence="4 5" key="1">
    <citation type="submission" date="2016-09" db="EMBL/GenBank/DDBJ databases">
        <authorList>
            <person name="Capua I."/>
            <person name="De Benedictis P."/>
            <person name="Joannis T."/>
            <person name="Lombin L.H."/>
            <person name="Cattoli G."/>
        </authorList>
    </citation>
    <scope>NUCLEOTIDE SEQUENCE [LARGE SCALE GENOMIC DNA]</scope>
    <source>
        <strain evidence="4 5">LMG 25899</strain>
    </source>
</reference>
<comment type="caution">
    <text evidence="4">The sequence shown here is derived from an EMBL/GenBank/DDBJ whole genome shotgun (WGS) entry which is preliminary data.</text>
</comment>
<name>A0A1E5KWN9_9ENTE</name>
<evidence type="ECO:0000259" key="3">
    <source>
        <dbReference type="Pfam" id="PF13731"/>
    </source>
</evidence>
<keyword evidence="5" id="KW-1185">Reference proteome</keyword>
<feature type="domain" description="WxL" evidence="3">
    <location>
        <begin position="31"/>
        <end position="243"/>
    </location>
</feature>